<dbReference type="SUPFAM" id="SSF48179">
    <property type="entry name" value="6-phosphogluconate dehydrogenase C-terminal domain-like"/>
    <property type="match status" value="1"/>
</dbReference>
<accession>A0A9E5MIB6</accession>
<dbReference type="AlphaFoldDB" id="A0A9E5MIB6"/>
<gene>
    <name evidence="3" type="ORF">FK219_004840</name>
</gene>
<evidence type="ECO:0008006" key="5">
    <source>
        <dbReference type="Google" id="ProtNLM"/>
    </source>
</evidence>
<dbReference type="InterPro" id="IPR051402">
    <property type="entry name" value="KPR-Related"/>
</dbReference>
<dbReference type="InterPro" id="IPR008927">
    <property type="entry name" value="6-PGluconate_DH-like_C_sf"/>
</dbReference>
<dbReference type="RefSeq" id="WP_152582263.1">
    <property type="nucleotide sequence ID" value="NZ_VIKT02000006.1"/>
</dbReference>
<dbReference type="PANTHER" id="PTHR21708:SF26">
    <property type="entry name" value="2-DEHYDROPANTOATE 2-REDUCTASE"/>
    <property type="match status" value="1"/>
</dbReference>
<name>A0A9E5MIB6_9MICO</name>
<dbReference type="Proteomes" id="UP000818266">
    <property type="component" value="Unassembled WGS sequence"/>
</dbReference>
<feature type="domain" description="Ketopantoate reductase N-terminal" evidence="1">
    <location>
        <begin position="8"/>
        <end position="156"/>
    </location>
</feature>
<dbReference type="InterPro" id="IPR013332">
    <property type="entry name" value="KPR_N"/>
</dbReference>
<protein>
    <recommendedName>
        <fullName evidence="5">2-dehydropantoate 2-reductase</fullName>
    </recommendedName>
</protein>
<evidence type="ECO:0000259" key="2">
    <source>
        <dbReference type="Pfam" id="PF08546"/>
    </source>
</evidence>
<dbReference type="GO" id="GO:0005737">
    <property type="term" value="C:cytoplasm"/>
    <property type="evidence" value="ECO:0007669"/>
    <property type="project" value="TreeGrafter"/>
</dbReference>
<feature type="domain" description="Ketopantoate reductase C-terminal" evidence="2">
    <location>
        <begin position="186"/>
        <end position="324"/>
    </location>
</feature>
<organism evidence="3 4">
    <name type="scientific">Microcella pacifica</name>
    <dbReference type="NCBI Taxonomy" id="2591847"/>
    <lineage>
        <taxon>Bacteria</taxon>
        <taxon>Bacillati</taxon>
        <taxon>Actinomycetota</taxon>
        <taxon>Actinomycetes</taxon>
        <taxon>Micrococcales</taxon>
        <taxon>Microbacteriaceae</taxon>
        <taxon>Microcella</taxon>
    </lineage>
</organism>
<dbReference type="InterPro" id="IPR013328">
    <property type="entry name" value="6PGD_dom2"/>
</dbReference>
<evidence type="ECO:0000259" key="1">
    <source>
        <dbReference type="Pfam" id="PF02558"/>
    </source>
</evidence>
<evidence type="ECO:0000313" key="3">
    <source>
        <dbReference type="EMBL" id="NHF62568.1"/>
    </source>
</evidence>
<dbReference type="EMBL" id="VIKT02000006">
    <property type="protein sequence ID" value="NHF62568.1"/>
    <property type="molecule type" value="Genomic_DNA"/>
</dbReference>
<dbReference type="InterPro" id="IPR036291">
    <property type="entry name" value="NAD(P)-bd_dom_sf"/>
</dbReference>
<dbReference type="OrthoDB" id="9793586at2"/>
<dbReference type="Pfam" id="PF02558">
    <property type="entry name" value="ApbA"/>
    <property type="match status" value="1"/>
</dbReference>
<dbReference type="InterPro" id="IPR013752">
    <property type="entry name" value="KPA_reductase"/>
</dbReference>
<dbReference type="Gene3D" id="3.40.50.720">
    <property type="entry name" value="NAD(P)-binding Rossmann-like Domain"/>
    <property type="match status" value="1"/>
</dbReference>
<dbReference type="Pfam" id="PF08546">
    <property type="entry name" value="ApbA_C"/>
    <property type="match status" value="1"/>
</dbReference>
<dbReference type="PANTHER" id="PTHR21708">
    <property type="entry name" value="PROBABLE 2-DEHYDROPANTOATE 2-REDUCTASE"/>
    <property type="match status" value="1"/>
</dbReference>
<keyword evidence="4" id="KW-1185">Reference proteome</keyword>
<evidence type="ECO:0000313" key="4">
    <source>
        <dbReference type="Proteomes" id="UP000818266"/>
    </source>
</evidence>
<dbReference type="SUPFAM" id="SSF51735">
    <property type="entry name" value="NAD(P)-binding Rossmann-fold domains"/>
    <property type="match status" value="1"/>
</dbReference>
<comment type="caution">
    <text evidence="3">The sequence shown here is derived from an EMBL/GenBank/DDBJ whole genome shotgun (WGS) entry which is preliminary data.</text>
</comment>
<reference evidence="3 4" key="1">
    <citation type="submission" date="2020-03" db="EMBL/GenBank/DDBJ databases">
        <title>Chryseoglobus sp. isolated from a deep-sea seamount.</title>
        <authorList>
            <person name="Zhang D.-C."/>
        </authorList>
    </citation>
    <scope>NUCLEOTIDE SEQUENCE [LARGE SCALE GENOMIC DNA]</scope>
    <source>
        <strain evidence="3 4">KN1116</strain>
    </source>
</reference>
<proteinExistence type="predicted"/>
<dbReference type="Gene3D" id="1.10.1040.10">
    <property type="entry name" value="N-(1-d-carboxylethyl)-l-norvaline Dehydrogenase, domain 2"/>
    <property type="match status" value="1"/>
</dbReference>
<sequence length="346" mass="37044">MKLDDLRIAVVGTGAVGGSVAADLVRAGLDATLIDQWPDHVAAMNAHGLTVHLPTETQVTPVRALHVCQVAEVREPFDIVLTAVKSYDTRWVAELMRPLLTPDSVFVGLQNGMTIDDCAEIVGSERTIGCVLGIAANMREPGVITRQVAPADTWFSVGTLDGQPTERLDQVAAVLAHAAVTEVTDDIRSAKWMKLIANIPEMLPSGLLGVPLLEAAHMPGIRPVMDAMSREAYALAIDLGITMLPSLGIAAQDVPDSDQYSLDLLDRVLSHFSKPDTRVAVLQDWEKGRRAELDAFSGYVVATSAARGERAPVNEAVLRLAQRVEQGELVPSPENAPQLIAALYAA</sequence>